<protein>
    <submittedName>
        <fullName evidence="1">Uncharacterized protein</fullName>
    </submittedName>
</protein>
<dbReference type="EMBL" id="CM042887">
    <property type="protein sequence ID" value="KAI4329887.1"/>
    <property type="molecule type" value="Genomic_DNA"/>
</dbReference>
<dbReference type="Proteomes" id="UP001057402">
    <property type="component" value="Chromosome 8"/>
</dbReference>
<proteinExistence type="predicted"/>
<gene>
    <name evidence="1" type="ORF">MLD38_028221</name>
</gene>
<organism evidence="1 2">
    <name type="scientific">Melastoma candidum</name>
    <dbReference type="NCBI Taxonomy" id="119954"/>
    <lineage>
        <taxon>Eukaryota</taxon>
        <taxon>Viridiplantae</taxon>
        <taxon>Streptophyta</taxon>
        <taxon>Embryophyta</taxon>
        <taxon>Tracheophyta</taxon>
        <taxon>Spermatophyta</taxon>
        <taxon>Magnoliopsida</taxon>
        <taxon>eudicotyledons</taxon>
        <taxon>Gunneridae</taxon>
        <taxon>Pentapetalae</taxon>
        <taxon>rosids</taxon>
        <taxon>malvids</taxon>
        <taxon>Myrtales</taxon>
        <taxon>Melastomataceae</taxon>
        <taxon>Melastomatoideae</taxon>
        <taxon>Melastomateae</taxon>
        <taxon>Melastoma</taxon>
    </lineage>
</organism>
<reference evidence="2" key="1">
    <citation type="journal article" date="2023" name="Front. Plant Sci.">
        <title>Chromosomal-level genome assembly of Melastoma candidum provides insights into trichome evolution.</title>
        <authorList>
            <person name="Zhong Y."/>
            <person name="Wu W."/>
            <person name="Sun C."/>
            <person name="Zou P."/>
            <person name="Liu Y."/>
            <person name="Dai S."/>
            <person name="Zhou R."/>
        </authorList>
    </citation>
    <scope>NUCLEOTIDE SEQUENCE [LARGE SCALE GENOMIC DNA]</scope>
</reference>
<name>A0ACB9N0G4_9MYRT</name>
<evidence type="ECO:0000313" key="1">
    <source>
        <dbReference type="EMBL" id="KAI4329887.1"/>
    </source>
</evidence>
<accession>A0ACB9N0G4</accession>
<sequence>MSIFPGPVDTKTNATKALGETVCWTRKELSKKGKDNPKPSQMHSCRRAKLFHCLDSSAEKAEEIAKRKEAS</sequence>
<keyword evidence="2" id="KW-1185">Reference proteome</keyword>
<evidence type="ECO:0000313" key="2">
    <source>
        <dbReference type="Proteomes" id="UP001057402"/>
    </source>
</evidence>
<comment type="caution">
    <text evidence="1">The sequence shown here is derived from an EMBL/GenBank/DDBJ whole genome shotgun (WGS) entry which is preliminary data.</text>
</comment>